<dbReference type="Pfam" id="PF07681">
    <property type="entry name" value="DoxX"/>
    <property type="match status" value="1"/>
</dbReference>
<reference evidence="8 9" key="1">
    <citation type="submission" date="2019-12" db="EMBL/GenBank/DDBJ databases">
        <authorList>
            <person name="Huq M.A."/>
        </authorList>
    </citation>
    <scope>NUCLEOTIDE SEQUENCE [LARGE SCALE GENOMIC DNA]</scope>
    <source>
        <strain evidence="8 9">MAH-25</strain>
    </source>
</reference>
<evidence type="ECO:0000313" key="8">
    <source>
        <dbReference type="EMBL" id="MVQ27825.1"/>
    </source>
</evidence>
<comment type="subcellular location">
    <subcellularLocation>
        <location evidence="1">Cell membrane</location>
        <topology evidence="1">Multi-pass membrane protein</topology>
    </subcellularLocation>
</comment>
<dbReference type="AlphaFoldDB" id="A0A6N8IMG2"/>
<proteinExistence type="inferred from homology"/>
<dbReference type="InterPro" id="IPR032808">
    <property type="entry name" value="DoxX"/>
</dbReference>
<keyword evidence="4 7" id="KW-0812">Transmembrane</keyword>
<evidence type="ECO:0000256" key="1">
    <source>
        <dbReference type="ARBA" id="ARBA00004651"/>
    </source>
</evidence>
<evidence type="ECO:0000256" key="7">
    <source>
        <dbReference type="SAM" id="Phobius"/>
    </source>
</evidence>
<name>A0A6N8IMG2_9BURK</name>
<dbReference type="PANTHER" id="PTHR33452">
    <property type="entry name" value="OXIDOREDUCTASE CATD-RELATED"/>
    <property type="match status" value="1"/>
</dbReference>
<organism evidence="8 9">
    <name type="scientific">Ramlibacter pinisoli</name>
    <dbReference type="NCBI Taxonomy" id="2682844"/>
    <lineage>
        <taxon>Bacteria</taxon>
        <taxon>Pseudomonadati</taxon>
        <taxon>Pseudomonadota</taxon>
        <taxon>Betaproteobacteria</taxon>
        <taxon>Burkholderiales</taxon>
        <taxon>Comamonadaceae</taxon>
        <taxon>Ramlibacter</taxon>
    </lineage>
</organism>
<keyword evidence="9" id="KW-1185">Reference proteome</keyword>
<accession>A0A6N8IMG2</accession>
<dbReference type="InterPro" id="IPR051907">
    <property type="entry name" value="DoxX-like_oxidoreductase"/>
</dbReference>
<gene>
    <name evidence="8" type="ORF">GON04_00075</name>
</gene>
<keyword evidence="5 7" id="KW-1133">Transmembrane helix</keyword>
<dbReference type="Proteomes" id="UP000469385">
    <property type="component" value="Unassembled WGS sequence"/>
</dbReference>
<evidence type="ECO:0000313" key="9">
    <source>
        <dbReference type="Proteomes" id="UP000469385"/>
    </source>
</evidence>
<evidence type="ECO:0000256" key="3">
    <source>
        <dbReference type="ARBA" id="ARBA00022475"/>
    </source>
</evidence>
<evidence type="ECO:0000256" key="6">
    <source>
        <dbReference type="ARBA" id="ARBA00023136"/>
    </source>
</evidence>
<comment type="caution">
    <text evidence="8">The sequence shown here is derived from an EMBL/GenBank/DDBJ whole genome shotgun (WGS) entry which is preliminary data.</text>
</comment>
<evidence type="ECO:0000256" key="5">
    <source>
        <dbReference type="ARBA" id="ARBA00022989"/>
    </source>
</evidence>
<evidence type="ECO:0000256" key="4">
    <source>
        <dbReference type="ARBA" id="ARBA00022692"/>
    </source>
</evidence>
<evidence type="ECO:0000256" key="2">
    <source>
        <dbReference type="ARBA" id="ARBA00006679"/>
    </source>
</evidence>
<dbReference type="GO" id="GO:0005886">
    <property type="term" value="C:plasma membrane"/>
    <property type="evidence" value="ECO:0007669"/>
    <property type="project" value="UniProtKB-SubCell"/>
</dbReference>
<dbReference type="EMBL" id="WSEL01000002">
    <property type="protein sequence ID" value="MVQ27825.1"/>
    <property type="molecule type" value="Genomic_DNA"/>
</dbReference>
<protein>
    <submittedName>
        <fullName evidence="8">DoxX family membrane protein</fullName>
    </submittedName>
</protein>
<keyword evidence="3" id="KW-1003">Cell membrane</keyword>
<comment type="similarity">
    <text evidence="2">Belongs to the DoxX family.</text>
</comment>
<sequence length="139" mass="14239">MQNKASSAEGLLALAGRVLIATLFLNSALGKIMGFQGVVGFVASKGLPLPAVLLAGSVLLEVTASLALLAGFRTRWAALALAGYSLLAGFLFHDFWAAPPAQAMMQQLSFFKNLGIAGGLLLVAALGPGRFGVGQQAPQ</sequence>
<feature type="transmembrane region" description="Helical" evidence="7">
    <location>
        <begin position="76"/>
        <end position="98"/>
    </location>
</feature>
<keyword evidence="6 7" id="KW-0472">Membrane</keyword>
<dbReference type="PANTHER" id="PTHR33452:SF1">
    <property type="entry name" value="INNER MEMBRANE PROTEIN YPHA-RELATED"/>
    <property type="match status" value="1"/>
</dbReference>
<feature type="transmembrane region" description="Helical" evidence="7">
    <location>
        <begin position="110"/>
        <end position="133"/>
    </location>
</feature>
<dbReference type="RefSeq" id="WP_157396175.1">
    <property type="nucleotide sequence ID" value="NZ_WSEL01000002.1"/>
</dbReference>
<feature type="transmembrane region" description="Helical" evidence="7">
    <location>
        <begin position="46"/>
        <end position="69"/>
    </location>
</feature>